<reference evidence="2 3" key="1">
    <citation type="submission" date="2020-09" db="EMBL/GenBank/DDBJ databases">
        <title>Biosynthesis of the nuclear factor of activated T cells inhibitor NFAT-133 and its congeners in Streptomyces pactum.</title>
        <authorList>
            <person name="Zhou W."/>
            <person name="Posri P."/>
            <person name="Abugrain M.E."/>
            <person name="Weisberg A.J."/>
            <person name="Chang J.H."/>
            <person name="Mahmud T."/>
        </authorList>
    </citation>
    <scope>NUCLEOTIDE SEQUENCE [LARGE SCALE GENOMIC DNA]</scope>
    <source>
        <strain evidence="2 3">ATCC 27456</strain>
    </source>
</reference>
<keyword evidence="3" id="KW-1185">Reference proteome</keyword>
<name>A0ABS0NK80_9ACTN</name>
<dbReference type="EMBL" id="JACYXC010000001">
    <property type="protein sequence ID" value="MBH5335566.1"/>
    <property type="molecule type" value="Genomic_DNA"/>
</dbReference>
<organism evidence="2 3">
    <name type="scientific">Streptomyces pactum</name>
    <dbReference type="NCBI Taxonomy" id="68249"/>
    <lineage>
        <taxon>Bacteria</taxon>
        <taxon>Bacillati</taxon>
        <taxon>Actinomycetota</taxon>
        <taxon>Actinomycetes</taxon>
        <taxon>Kitasatosporales</taxon>
        <taxon>Streptomycetaceae</taxon>
        <taxon>Streptomyces</taxon>
    </lineage>
</organism>
<comment type="caution">
    <text evidence="2">The sequence shown here is derived from an EMBL/GenBank/DDBJ whole genome shotgun (WGS) entry which is preliminary data.</text>
</comment>
<dbReference type="RefSeq" id="WP_197989101.1">
    <property type="nucleotide sequence ID" value="NZ_JACYXC010000001.1"/>
</dbReference>
<evidence type="ECO:0000256" key="1">
    <source>
        <dbReference type="SAM" id="MobiDB-lite"/>
    </source>
</evidence>
<feature type="region of interest" description="Disordered" evidence="1">
    <location>
        <begin position="1"/>
        <end position="31"/>
    </location>
</feature>
<gene>
    <name evidence="2" type="ORF">IHE55_12445</name>
</gene>
<feature type="compositionally biased region" description="Polar residues" evidence="1">
    <location>
        <begin position="1"/>
        <end position="13"/>
    </location>
</feature>
<evidence type="ECO:0000313" key="3">
    <source>
        <dbReference type="Proteomes" id="UP000807371"/>
    </source>
</evidence>
<accession>A0ABS0NK80</accession>
<sequence>MEWTAESNGSSIDRVQEAPHAGHLPHPDHLVPAPARAQRLLLRLGLQLRLPVRRFLLLRGRLR</sequence>
<protein>
    <submittedName>
        <fullName evidence="2">Uncharacterized protein</fullName>
    </submittedName>
</protein>
<dbReference type="Proteomes" id="UP000807371">
    <property type="component" value="Unassembled WGS sequence"/>
</dbReference>
<proteinExistence type="predicted"/>
<evidence type="ECO:0000313" key="2">
    <source>
        <dbReference type="EMBL" id="MBH5335566.1"/>
    </source>
</evidence>